<dbReference type="RefSeq" id="WP_235227278.1">
    <property type="nucleotide sequence ID" value="NZ_JAKGAQ010000006.1"/>
</dbReference>
<proteinExistence type="predicted"/>
<dbReference type="EMBL" id="JAKGAQ010000006">
    <property type="protein sequence ID" value="MCF2872949.1"/>
    <property type="molecule type" value="Genomic_DNA"/>
</dbReference>
<keyword evidence="2" id="KW-1185">Reference proteome</keyword>
<sequence length="291" mass="32499">MNQEEKSPLDFNAAKHPTLYHYCTTATFLSIIESKSIWMSDINTMNDFGEMHWAYDMFIRAANLVIDEVGYSFIDTIDKVISAAQLYNLPLLSSFSTEGDVLSQWRAYADDGAGVSIGFDAKQLERLSVRVGSICYDEDIQLHHFKTMIRAMHEVHEGLPEKEKAEFLMEQVPILALDMGLIKNPGFQEEKEVRLIRAVNVERNGGEWTLKDVGGSGEKLSKKRLNISYRSSLNGGVVAYLALPLRGLGSNLIKNVIIGPKNPCSGNELSMALTAHGFRGATTLRSRSTYR</sequence>
<name>A0ABS9D1J8_9RHOB</name>
<organism evidence="1 2">
    <name type="scientific">Octadecabacter dasysiphoniae</name>
    <dbReference type="NCBI Taxonomy" id="2909341"/>
    <lineage>
        <taxon>Bacteria</taxon>
        <taxon>Pseudomonadati</taxon>
        <taxon>Pseudomonadota</taxon>
        <taxon>Alphaproteobacteria</taxon>
        <taxon>Rhodobacterales</taxon>
        <taxon>Roseobacteraceae</taxon>
        <taxon>Octadecabacter</taxon>
    </lineage>
</organism>
<dbReference type="Proteomes" id="UP001200557">
    <property type="component" value="Unassembled WGS sequence"/>
</dbReference>
<protein>
    <submittedName>
        <fullName evidence="1">DUF2971 domain-containing protein</fullName>
    </submittedName>
</protein>
<evidence type="ECO:0000313" key="2">
    <source>
        <dbReference type="Proteomes" id="UP001200557"/>
    </source>
</evidence>
<reference evidence="1 2" key="1">
    <citation type="submission" date="2022-01" db="EMBL/GenBank/DDBJ databases">
        <title>Octadecabacter sp. nov., isolated from a marine alga.</title>
        <authorList>
            <person name="Jin M.S."/>
            <person name="Kim H.M."/>
            <person name="Han D.M."/>
            <person name="Jung J.J."/>
            <person name="Jeon C.O."/>
        </authorList>
    </citation>
    <scope>NUCLEOTIDE SEQUENCE [LARGE SCALE GENOMIC DNA]</scope>
    <source>
        <strain evidence="1 2">G9-8</strain>
    </source>
</reference>
<gene>
    <name evidence="1" type="ORF">L0664_17930</name>
</gene>
<accession>A0ABS9D1J8</accession>
<comment type="caution">
    <text evidence="1">The sequence shown here is derived from an EMBL/GenBank/DDBJ whole genome shotgun (WGS) entry which is preliminary data.</text>
</comment>
<evidence type="ECO:0000313" key="1">
    <source>
        <dbReference type="EMBL" id="MCF2872949.1"/>
    </source>
</evidence>
<dbReference type="Pfam" id="PF11185">
    <property type="entry name" value="DUF2971"/>
    <property type="match status" value="1"/>
</dbReference>
<dbReference type="InterPro" id="IPR021352">
    <property type="entry name" value="DUF2971"/>
</dbReference>